<dbReference type="GO" id="GO:0044027">
    <property type="term" value="P:negative regulation of gene expression via chromosomal CpG island methylation"/>
    <property type="evidence" value="ECO:0007669"/>
    <property type="project" value="TreeGrafter"/>
</dbReference>
<dbReference type="Pfam" id="PF00145">
    <property type="entry name" value="DNA_methylase"/>
    <property type="match status" value="1"/>
</dbReference>
<dbReference type="SUPFAM" id="SSF53335">
    <property type="entry name" value="S-adenosyl-L-methionine-dependent methyltransferases"/>
    <property type="match status" value="1"/>
</dbReference>
<keyword evidence="2 7" id="KW-0489">Methyltransferase</keyword>
<keyword evidence="4 7" id="KW-0949">S-adenosyl-L-methionine</keyword>
<gene>
    <name evidence="9" type="ORF">DPM35_06585</name>
</gene>
<dbReference type="GO" id="GO:0009307">
    <property type="term" value="P:DNA restriction-modification system"/>
    <property type="evidence" value="ECO:0007669"/>
    <property type="project" value="UniProtKB-KW"/>
</dbReference>
<evidence type="ECO:0000313" key="10">
    <source>
        <dbReference type="Proteomes" id="UP000251956"/>
    </source>
</evidence>
<dbReference type="Gene3D" id="3.90.120.10">
    <property type="entry name" value="DNA Methylase, subunit A, domain 2"/>
    <property type="match status" value="1"/>
</dbReference>
<feature type="active site" evidence="7">
    <location>
        <position position="101"/>
    </location>
</feature>
<dbReference type="RefSeq" id="WP_112126507.1">
    <property type="nucleotide sequence ID" value="NZ_QMBQ01000002.1"/>
</dbReference>
<evidence type="ECO:0000256" key="6">
    <source>
        <dbReference type="ARBA" id="ARBA00047422"/>
    </source>
</evidence>
<dbReference type="PRINTS" id="PR00105">
    <property type="entry name" value="C5METTRFRASE"/>
</dbReference>
<reference evidence="9 10" key="1">
    <citation type="submission" date="2018-07" db="EMBL/GenBank/DDBJ databases">
        <title>Diversity of Mesorhizobium strains in Brazil.</title>
        <authorList>
            <person name="Helene L.C.F."/>
            <person name="Dall'Agnol R."/>
            <person name="Delamuta J.R.M."/>
            <person name="Hungria M."/>
        </authorList>
    </citation>
    <scope>NUCLEOTIDE SEQUENCE [LARGE SCALE GENOMIC DNA]</scope>
    <source>
        <strain evidence="9 10">CNPSo 3140</strain>
    </source>
</reference>
<protein>
    <recommendedName>
        <fullName evidence="1">DNA (cytosine-5-)-methyltransferase</fullName>
        <ecNumber evidence="1">2.1.1.37</ecNumber>
    </recommendedName>
</protein>
<comment type="catalytic activity">
    <reaction evidence="6">
        <text>a 2'-deoxycytidine in DNA + S-adenosyl-L-methionine = a 5-methyl-2'-deoxycytidine in DNA + S-adenosyl-L-homocysteine + H(+)</text>
        <dbReference type="Rhea" id="RHEA:13681"/>
        <dbReference type="Rhea" id="RHEA-COMP:11369"/>
        <dbReference type="Rhea" id="RHEA-COMP:11370"/>
        <dbReference type="ChEBI" id="CHEBI:15378"/>
        <dbReference type="ChEBI" id="CHEBI:57856"/>
        <dbReference type="ChEBI" id="CHEBI:59789"/>
        <dbReference type="ChEBI" id="CHEBI:85452"/>
        <dbReference type="ChEBI" id="CHEBI:85454"/>
        <dbReference type="EC" id="2.1.1.37"/>
    </reaction>
</comment>
<proteinExistence type="inferred from homology"/>
<dbReference type="PROSITE" id="PS51679">
    <property type="entry name" value="SAM_MT_C5"/>
    <property type="match status" value="1"/>
</dbReference>
<dbReference type="InterPro" id="IPR029063">
    <property type="entry name" value="SAM-dependent_MTases_sf"/>
</dbReference>
<dbReference type="PANTHER" id="PTHR10629">
    <property type="entry name" value="CYTOSINE-SPECIFIC METHYLTRANSFERASE"/>
    <property type="match status" value="1"/>
</dbReference>
<evidence type="ECO:0000256" key="7">
    <source>
        <dbReference type="PROSITE-ProRule" id="PRU01016"/>
    </source>
</evidence>
<evidence type="ECO:0000256" key="5">
    <source>
        <dbReference type="ARBA" id="ARBA00022747"/>
    </source>
</evidence>
<dbReference type="Gene3D" id="3.40.50.150">
    <property type="entry name" value="Vaccinia Virus protein VP39"/>
    <property type="match status" value="1"/>
</dbReference>
<keyword evidence="10" id="KW-1185">Reference proteome</keyword>
<dbReference type="PANTHER" id="PTHR10629:SF52">
    <property type="entry name" value="DNA (CYTOSINE-5)-METHYLTRANSFERASE 1"/>
    <property type="match status" value="1"/>
</dbReference>
<comment type="caution">
    <text evidence="9">The sequence shown here is derived from an EMBL/GenBank/DDBJ whole genome shotgun (WGS) entry which is preliminary data.</text>
</comment>
<evidence type="ECO:0000256" key="3">
    <source>
        <dbReference type="ARBA" id="ARBA00022679"/>
    </source>
</evidence>
<evidence type="ECO:0000256" key="2">
    <source>
        <dbReference type="ARBA" id="ARBA00022603"/>
    </source>
</evidence>
<sequence length="403" mass="45099">MTKRQSVENGPPIVQVIDLFSGCGGMSLGFLMDRNEHISYRLLGGLDIDPHAAATYRKMLGRPCLELDIRRLSSPSVLSQALSEWGYDAKLPLILIGCAPCQGFSSHRKKDRRKDDRNNLLSSFADIVEILKPDLVVMENVPEMLYLEHWKHFSELKEALGAFGYAMRTRVENLATFGVPQERYRALVMASRDTKRVKMPLPFVQPDRFLTVRDAIEKLPPLRAGERDQTDPMHITSKHRPETLNILRLIPKDGGSRRSLPPGVGPECHTRVDGFRDVYGRLWWDRPAVAITARCRTPSCGRFVHPSQDRGLTVREAALLQGFPEDFMFEGPFDDKFKQIGNAVSPIFSRALAKHIGSVWFGGGVGASEREDVTEPITKSISSSLASMKRKLRHNSAVPGLAA</sequence>
<keyword evidence="3 7" id="KW-0808">Transferase</keyword>
<evidence type="ECO:0000256" key="1">
    <source>
        <dbReference type="ARBA" id="ARBA00011975"/>
    </source>
</evidence>
<organism evidence="9 10">
    <name type="scientific">Mesorhizobium atlanticum</name>
    <dbReference type="NCBI Taxonomy" id="2233532"/>
    <lineage>
        <taxon>Bacteria</taxon>
        <taxon>Pseudomonadati</taxon>
        <taxon>Pseudomonadota</taxon>
        <taxon>Alphaproteobacteria</taxon>
        <taxon>Hyphomicrobiales</taxon>
        <taxon>Phyllobacteriaceae</taxon>
        <taxon>Mesorhizobium</taxon>
    </lineage>
</organism>
<dbReference type="GO" id="GO:0003677">
    <property type="term" value="F:DNA binding"/>
    <property type="evidence" value="ECO:0007669"/>
    <property type="project" value="TreeGrafter"/>
</dbReference>
<keyword evidence="5" id="KW-0680">Restriction system</keyword>
<name>A0A330GUQ8_9HYPH</name>
<dbReference type="OrthoDB" id="9813719at2"/>
<comment type="similarity">
    <text evidence="7 8">Belongs to the class I-like SAM-binding methyltransferase superfamily. C5-methyltransferase family.</text>
</comment>
<dbReference type="InterPro" id="IPR050390">
    <property type="entry name" value="C5-Methyltransferase"/>
</dbReference>
<dbReference type="EMBL" id="QMBQ01000002">
    <property type="protein sequence ID" value="RAZ78247.1"/>
    <property type="molecule type" value="Genomic_DNA"/>
</dbReference>
<dbReference type="GO" id="GO:0003886">
    <property type="term" value="F:DNA (cytosine-5-)-methyltransferase activity"/>
    <property type="evidence" value="ECO:0007669"/>
    <property type="project" value="UniProtKB-EC"/>
</dbReference>
<evidence type="ECO:0000313" key="9">
    <source>
        <dbReference type="EMBL" id="RAZ78247.1"/>
    </source>
</evidence>
<dbReference type="EC" id="2.1.1.37" evidence="1"/>
<evidence type="ECO:0000256" key="8">
    <source>
        <dbReference type="RuleBase" id="RU000416"/>
    </source>
</evidence>
<dbReference type="InterPro" id="IPR001525">
    <property type="entry name" value="C5_MeTfrase"/>
</dbReference>
<evidence type="ECO:0000256" key="4">
    <source>
        <dbReference type="ARBA" id="ARBA00022691"/>
    </source>
</evidence>
<dbReference type="NCBIfam" id="TIGR00675">
    <property type="entry name" value="dcm"/>
    <property type="match status" value="1"/>
</dbReference>
<accession>A0A330GUQ8</accession>
<dbReference type="AlphaFoldDB" id="A0A330GUQ8"/>
<dbReference type="Proteomes" id="UP000251956">
    <property type="component" value="Unassembled WGS sequence"/>
</dbReference>
<dbReference type="GO" id="GO:0032259">
    <property type="term" value="P:methylation"/>
    <property type="evidence" value="ECO:0007669"/>
    <property type="project" value="UniProtKB-KW"/>
</dbReference>